<dbReference type="EMBL" id="CP003326">
    <property type="protein sequence ID" value="AFS77992.1"/>
    <property type="molecule type" value="Genomic_DNA"/>
</dbReference>
<dbReference type="KEGG" id="cad:Curi_c09760"/>
<evidence type="ECO:0000313" key="2">
    <source>
        <dbReference type="Proteomes" id="UP000006094"/>
    </source>
</evidence>
<reference evidence="1 2" key="1">
    <citation type="journal article" date="2012" name="PLoS ONE">
        <title>The purine-utilizing bacterium Clostridium acidurici 9a: a genome-guided metabolic reconsideration.</title>
        <authorList>
            <person name="Hartwich K."/>
            <person name="Poehlein A."/>
            <person name="Daniel R."/>
        </authorList>
    </citation>
    <scope>NUCLEOTIDE SEQUENCE [LARGE SCALE GENOMIC DNA]</scope>
    <source>
        <strain evidence="2">ATCC 7906 / DSM 604 / BCRC 14475 / CIP 104303 / KCTC 5404 / NCIMB 10678 / 9a</strain>
    </source>
</reference>
<organism evidence="1 2">
    <name type="scientific">Gottschalkia acidurici (strain ATCC 7906 / DSM 604 / BCRC 14475 / CIP 104303 / KCTC 5404 / NCIMB 10678 / 9a)</name>
    <name type="common">Clostridium acidurici</name>
    <dbReference type="NCBI Taxonomy" id="1128398"/>
    <lineage>
        <taxon>Bacteria</taxon>
        <taxon>Bacillati</taxon>
        <taxon>Bacillota</taxon>
        <taxon>Tissierellia</taxon>
        <taxon>Tissierellales</taxon>
        <taxon>Gottschalkiaceae</taxon>
        <taxon>Gottschalkia</taxon>
    </lineage>
</organism>
<gene>
    <name evidence="1" type="ordered locus">Curi_c09760</name>
</gene>
<name>K0AYX4_GOTA9</name>
<protein>
    <submittedName>
        <fullName evidence="1">Uncharacterized protein</fullName>
    </submittedName>
</protein>
<accession>K0AYX4</accession>
<dbReference type="AlphaFoldDB" id="K0AYX4"/>
<dbReference type="Proteomes" id="UP000006094">
    <property type="component" value="Chromosome"/>
</dbReference>
<dbReference type="eggNOG" id="ENOG5030VQ9">
    <property type="taxonomic scope" value="Bacteria"/>
</dbReference>
<sequence>MVRFHKGEKYREKNYNERQIQMIEIVRASDKIAKLYKPKTINVESDIEDKINELINEEVEESAFKILEKHLNKNKDIINNK</sequence>
<dbReference type="HOGENOM" id="CLU_2567705_0_0_9"/>
<keyword evidence="2" id="KW-1185">Reference proteome</keyword>
<proteinExistence type="predicted"/>
<evidence type="ECO:0000313" key="1">
    <source>
        <dbReference type="EMBL" id="AFS77992.1"/>
    </source>
</evidence>